<dbReference type="FunFam" id="3.20.20.380:FF:000001">
    <property type="entry name" value="Copper homeostasis protein CutC"/>
    <property type="match status" value="1"/>
</dbReference>
<dbReference type="Pfam" id="PF03932">
    <property type="entry name" value="CutC"/>
    <property type="match status" value="1"/>
</dbReference>
<dbReference type="RefSeq" id="WP_014205659.1">
    <property type="nucleotide sequence ID" value="NZ_CP035696.1"/>
</dbReference>
<comment type="caution">
    <text evidence="3">The sequence shown here is derived from an EMBL/GenBank/DDBJ whole genome shotgun (WGS) entry which is preliminary data.</text>
</comment>
<reference evidence="3 4" key="1">
    <citation type="submission" date="2015-08" db="EMBL/GenBank/DDBJ databases">
        <title>Antibacterial properties of a collection of Vibrionaceae strains.</title>
        <authorList>
            <person name="Giubergia S."/>
        </authorList>
    </citation>
    <scope>NUCLEOTIDE SEQUENCE [LARGE SCALE GENOMIC DNA]</scope>
    <source>
        <strain evidence="3 4">S0821</strain>
    </source>
</reference>
<dbReference type="SUPFAM" id="SSF110395">
    <property type="entry name" value="CutC-like"/>
    <property type="match status" value="1"/>
</dbReference>
<dbReference type="InterPro" id="IPR005627">
    <property type="entry name" value="CutC-like"/>
</dbReference>
<evidence type="ECO:0000313" key="3">
    <source>
        <dbReference type="EMBL" id="KQH86317.1"/>
    </source>
</evidence>
<evidence type="ECO:0000256" key="1">
    <source>
        <dbReference type="ARBA" id="ARBA00007768"/>
    </source>
</evidence>
<dbReference type="GO" id="GO:0005737">
    <property type="term" value="C:cytoplasm"/>
    <property type="evidence" value="ECO:0007669"/>
    <property type="project" value="UniProtKB-SubCell"/>
</dbReference>
<dbReference type="OMA" id="HRAFDQC"/>
<dbReference type="EMBL" id="LKHS01000007">
    <property type="protein sequence ID" value="KQH86317.1"/>
    <property type="molecule type" value="Genomic_DNA"/>
</dbReference>
<gene>
    <name evidence="2" type="primary">cutC</name>
    <name evidence="3" type="ORF">AMR76_09805</name>
</gene>
<keyword evidence="4" id="KW-1185">Reference proteome</keyword>
<organism evidence="3 4">
    <name type="scientific">Vibrio furnissii</name>
    <dbReference type="NCBI Taxonomy" id="29494"/>
    <lineage>
        <taxon>Bacteria</taxon>
        <taxon>Pseudomonadati</taxon>
        <taxon>Pseudomonadota</taxon>
        <taxon>Gammaproteobacteria</taxon>
        <taxon>Vibrionales</taxon>
        <taxon>Vibrionaceae</taxon>
        <taxon>Vibrio</taxon>
    </lineage>
</organism>
<dbReference type="InterPro" id="IPR036822">
    <property type="entry name" value="CutC-like_dom_sf"/>
</dbReference>
<evidence type="ECO:0000313" key="4">
    <source>
        <dbReference type="Proteomes" id="UP000051221"/>
    </source>
</evidence>
<dbReference type="FunCoup" id="A0A0Q2R257">
    <property type="interactions" value="184"/>
</dbReference>
<comment type="subcellular location">
    <subcellularLocation>
        <location evidence="2">Cytoplasm</location>
    </subcellularLocation>
</comment>
<keyword evidence="2" id="KW-0963">Cytoplasm</keyword>
<dbReference type="Proteomes" id="UP000051221">
    <property type="component" value="Unassembled WGS sequence"/>
</dbReference>
<dbReference type="GO" id="GO:0005507">
    <property type="term" value="F:copper ion binding"/>
    <property type="evidence" value="ECO:0007669"/>
    <property type="project" value="TreeGrafter"/>
</dbReference>
<proteinExistence type="inferred from homology"/>
<name>A0A0Q2R257_VIBFU</name>
<dbReference type="PANTHER" id="PTHR12598">
    <property type="entry name" value="COPPER HOMEOSTASIS PROTEIN CUTC"/>
    <property type="match status" value="1"/>
</dbReference>
<dbReference type="HAMAP" id="MF_00795">
    <property type="entry name" value="CutC"/>
    <property type="match status" value="1"/>
</dbReference>
<comment type="caution">
    <text evidence="2">Once thought to be involved in copper homeostasis, experiments in E.coli have shown this is not the case.</text>
</comment>
<dbReference type="InParanoid" id="A0A0Q2R257"/>
<evidence type="ECO:0000256" key="2">
    <source>
        <dbReference type="HAMAP-Rule" id="MF_00795"/>
    </source>
</evidence>
<comment type="similarity">
    <text evidence="1 2">Belongs to the CutC family.</text>
</comment>
<protein>
    <recommendedName>
        <fullName evidence="2">PF03932 family protein CutC</fullName>
    </recommendedName>
</protein>
<sequence length="250" mass="26347">MTYQLEVCIDNIESLHNAIAGGATRIELCSALALGGLTPSVGLMQQAAKAATIPVYAMIRPRQGDFFYSDEEVAIMTSDIHAAHQAGLQGVVLGLLNQDGSIDAGRSQTLVSLAQSLGLGVTFHRAFDQCSDAFAALETVISLGCERILTSGLARTAPLGTEMLAALVQRSAGRIAIMAGAGVNAENVSQLAQATDVTELHMSGKTTRASHMQFVAHESKMGASDQDDFIVPITDTEAIRRTAFALKSIR</sequence>
<dbReference type="AlphaFoldDB" id="A0A0Q2R257"/>
<dbReference type="Gene3D" id="3.20.20.380">
    <property type="entry name" value="Copper homeostasis (CutC) domain"/>
    <property type="match status" value="1"/>
</dbReference>
<dbReference type="PANTHER" id="PTHR12598:SF0">
    <property type="entry name" value="COPPER HOMEOSTASIS PROTEIN CUTC HOMOLOG"/>
    <property type="match status" value="1"/>
</dbReference>
<accession>A0A0Q2R257</accession>